<comment type="cofactor">
    <cofactor evidence="1">
        <name>Mg(2+)</name>
        <dbReference type="ChEBI" id="CHEBI:18420"/>
    </cofactor>
</comment>
<dbReference type="CDD" id="cd05398">
    <property type="entry name" value="NT_ClassII-CCAase"/>
    <property type="match status" value="1"/>
</dbReference>
<feature type="domain" description="tRNA nucleotidyltransferase/poly(A) polymerase RNA and SrmB- binding" evidence="12">
    <location>
        <begin position="170"/>
        <end position="229"/>
    </location>
</feature>
<evidence type="ECO:0000259" key="10">
    <source>
        <dbReference type="Pfam" id="PF01743"/>
    </source>
</evidence>
<dbReference type="Proteomes" id="UP001055437">
    <property type="component" value="Chromosome"/>
</dbReference>
<evidence type="ECO:0000256" key="2">
    <source>
        <dbReference type="ARBA" id="ARBA00022679"/>
    </source>
</evidence>
<evidence type="ECO:0000259" key="11">
    <source>
        <dbReference type="Pfam" id="PF01966"/>
    </source>
</evidence>
<dbReference type="Pfam" id="PF01743">
    <property type="entry name" value="PolyA_pol"/>
    <property type="match status" value="1"/>
</dbReference>
<dbReference type="GO" id="GO:0008033">
    <property type="term" value="P:tRNA processing"/>
    <property type="evidence" value="ECO:0007669"/>
    <property type="project" value="UniProtKB-KW"/>
</dbReference>
<dbReference type="InterPro" id="IPR043519">
    <property type="entry name" value="NT_sf"/>
</dbReference>
<dbReference type="KEGG" id="csep:CP523_07890"/>
<sequence>MNISIPNDVQLIIDTFYNNGYKAFMVGGCVRDSILSCNPKDYDITTSALPEETINLFNKTVPTGIKHGTITVLINDESYEVTTFRSDGEYNDNRRPDSVTFVRNIKDDLSRRDFTINALAYNKKEGLMDYFNGLNDLQNKIIKCVGDPNKRFNEDALRMLRAIRFSCQLDFQIDYPTYNSIRKNYKLINNISSERIRDELCKILISNNPSKGLELLKDTGILQIILPEIYELIEYTPNCNNHNRDVFKHTLKVIDNTENNLLLRLAALFHDVGKLNTMTLLENGHCYFPGHSCESATMTKKILSRLSFDNLTIKRVCSIINEHLVLNVKYLPTDGEIKRLINKVGSNNMSLLFSLQRADTKALWNPQPFLDKIDFMEYRVNLILENNEPLTVKDLAINGKTIAEKLNLNPGKIIGEILNHLLDEVLDDSSLNNEDILLNKSKSYLESKHPSP</sequence>
<dbReference type="EMBL" id="CP099799">
    <property type="protein sequence ID" value="USS00942.1"/>
    <property type="molecule type" value="Genomic_DNA"/>
</dbReference>
<evidence type="ECO:0000256" key="8">
    <source>
        <dbReference type="ARBA" id="ARBA00022884"/>
    </source>
</evidence>
<dbReference type="PANTHER" id="PTHR46173:SF1">
    <property type="entry name" value="CCA TRNA NUCLEOTIDYLTRANSFERASE 1, MITOCHONDRIAL"/>
    <property type="match status" value="1"/>
</dbReference>
<reference evidence="15" key="2">
    <citation type="submission" date="2022-06" db="EMBL/GenBank/DDBJ databases">
        <authorList>
            <person name="Holder M.E."/>
            <person name="Ajami N.J."/>
            <person name="Petrosino J.F."/>
        </authorList>
    </citation>
    <scope>NUCLEOTIDE SEQUENCE</scope>
    <source>
        <strain evidence="15">RMA 8861</strain>
    </source>
</reference>
<evidence type="ECO:0000259" key="12">
    <source>
        <dbReference type="Pfam" id="PF12627"/>
    </source>
</evidence>
<dbReference type="PANTHER" id="PTHR46173">
    <property type="entry name" value="CCA TRNA NUCLEOTIDYLTRANSFERASE 1, MITOCHONDRIAL"/>
    <property type="match status" value="1"/>
</dbReference>
<dbReference type="InterPro" id="IPR032828">
    <property type="entry name" value="PolyA_RNA-bd"/>
</dbReference>
<keyword evidence="7" id="KW-0460">Magnesium</keyword>
<keyword evidence="3" id="KW-0819">tRNA processing</keyword>
<dbReference type="RefSeq" id="WP_066675865.1">
    <property type="nucleotide sequence ID" value="NZ_CABMIZ010000012.1"/>
</dbReference>
<feature type="domain" description="HD" evidence="11">
    <location>
        <begin position="257"/>
        <end position="326"/>
    </location>
</feature>
<dbReference type="Pfam" id="PF01966">
    <property type="entry name" value="HD"/>
    <property type="match status" value="1"/>
</dbReference>
<evidence type="ECO:0000313" key="16">
    <source>
        <dbReference type="Proteomes" id="UP000280586"/>
    </source>
</evidence>
<evidence type="ECO:0000256" key="9">
    <source>
        <dbReference type="RuleBase" id="RU003953"/>
    </source>
</evidence>
<evidence type="ECO:0000256" key="4">
    <source>
        <dbReference type="ARBA" id="ARBA00022695"/>
    </source>
</evidence>
<keyword evidence="6" id="KW-0547">Nucleotide-binding</keyword>
<dbReference type="EC" id="2.7.7.72" evidence="15"/>
<evidence type="ECO:0000256" key="6">
    <source>
        <dbReference type="ARBA" id="ARBA00022741"/>
    </source>
</evidence>
<evidence type="ECO:0000256" key="1">
    <source>
        <dbReference type="ARBA" id="ARBA00001946"/>
    </source>
</evidence>
<feature type="domain" description="CCA-adding enzyme C-terminal" evidence="13">
    <location>
        <begin position="392"/>
        <end position="439"/>
    </location>
</feature>
<organism evidence="14 16">
    <name type="scientific">Clostridium septicum</name>
    <dbReference type="NCBI Taxonomy" id="1504"/>
    <lineage>
        <taxon>Bacteria</taxon>
        <taxon>Bacillati</taxon>
        <taxon>Bacillota</taxon>
        <taxon>Clostridia</taxon>
        <taxon>Eubacteriales</taxon>
        <taxon>Clostridiaceae</taxon>
        <taxon>Clostridium</taxon>
    </lineage>
</organism>
<dbReference type="Gene3D" id="1.10.3090.10">
    <property type="entry name" value="cca-adding enzyme, domain 2"/>
    <property type="match status" value="1"/>
</dbReference>
<dbReference type="GO" id="GO:0046872">
    <property type="term" value="F:metal ion binding"/>
    <property type="evidence" value="ECO:0007669"/>
    <property type="project" value="UniProtKB-KW"/>
</dbReference>
<keyword evidence="2 9" id="KW-0808">Transferase</keyword>
<keyword evidence="4 15" id="KW-0548">Nucleotidyltransferase</keyword>
<dbReference type="InterPro" id="IPR006674">
    <property type="entry name" value="HD_domain"/>
</dbReference>
<evidence type="ECO:0000313" key="17">
    <source>
        <dbReference type="Proteomes" id="UP001055437"/>
    </source>
</evidence>
<evidence type="ECO:0000256" key="7">
    <source>
        <dbReference type="ARBA" id="ARBA00022842"/>
    </source>
</evidence>
<keyword evidence="17" id="KW-1185">Reference proteome</keyword>
<dbReference type="Proteomes" id="UP000280586">
    <property type="component" value="Chromosome"/>
</dbReference>
<evidence type="ECO:0000259" key="13">
    <source>
        <dbReference type="Pfam" id="PF13735"/>
    </source>
</evidence>
<gene>
    <name evidence="14" type="ORF">CP523_07890</name>
    <name evidence="15" type="ORF">NH397_00225</name>
</gene>
<accession>A0A9N7PL94</accession>
<evidence type="ECO:0000313" key="15">
    <source>
        <dbReference type="EMBL" id="USS00942.1"/>
    </source>
</evidence>
<evidence type="ECO:0000256" key="5">
    <source>
        <dbReference type="ARBA" id="ARBA00022723"/>
    </source>
</evidence>
<dbReference type="InterPro" id="IPR050264">
    <property type="entry name" value="Bact_CCA-adding_enz_type3_sf"/>
</dbReference>
<dbReference type="InterPro" id="IPR032810">
    <property type="entry name" value="CCA-adding_enz_C"/>
</dbReference>
<dbReference type="NCBIfam" id="NF009814">
    <property type="entry name" value="PRK13299.1"/>
    <property type="match status" value="1"/>
</dbReference>
<reference evidence="14 16" key="1">
    <citation type="submission" date="2017-09" db="EMBL/GenBank/DDBJ databases">
        <authorList>
            <person name="Thomas P."/>
            <person name="Seyboldt C."/>
        </authorList>
    </citation>
    <scope>NUCLEOTIDE SEQUENCE [LARGE SCALE GENOMIC DNA]</scope>
    <source>
        <strain evidence="14 16">DSM 7534</strain>
    </source>
</reference>
<comment type="similarity">
    <text evidence="9">Belongs to the tRNA nucleotidyltransferase/poly(A) polymerase family.</text>
</comment>
<dbReference type="Pfam" id="PF13735">
    <property type="entry name" value="tRNA_NucTran2_2"/>
    <property type="match status" value="1"/>
</dbReference>
<dbReference type="Pfam" id="PF12627">
    <property type="entry name" value="PolyA_pol_RNAbd"/>
    <property type="match status" value="1"/>
</dbReference>
<evidence type="ECO:0000256" key="3">
    <source>
        <dbReference type="ARBA" id="ARBA00022694"/>
    </source>
</evidence>
<dbReference type="AlphaFoldDB" id="A0A9N7PL94"/>
<dbReference type="Gene3D" id="1.10.246.80">
    <property type="match status" value="1"/>
</dbReference>
<dbReference type="SUPFAM" id="SSF81301">
    <property type="entry name" value="Nucleotidyltransferase"/>
    <property type="match status" value="1"/>
</dbReference>
<feature type="domain" description="Poly A polymerase head" evidence="10">
    <location>
        <begin position="23"/>
        <end position="142"/>
    </location>
</feature>
<dbReference type="GeneID" id="303560593"/>
<protein>
    <submittedName>
        <fullName evidence="14">CCA tRNA nucleotidyltransferase</fullName>
        <ecNumber evidence="15">2.7.7.72</ecNumber>
    </submittedName>
</protein>
<dbReference type="GO" id="GO:0000049">
    <property type="term" value="F:tRNA binding"/>
    <property type="evidence" value="ECO:0007669"/>
    <property type="project" value="TreeGrafter"/>
</dbReference>
<dbReference type="EMBL" id="CP023671">
    <property type="protein sequence ID" value="AYE34351.1"/>
    <property type="molecule type" value="Genomic_DNA"/>
</dbReference>
<dbReference type="InterPro" id="IPR002646">
    <property type="entry name" value="PolA_pol_head_dom"/>
</dbReference>
<dbReference type="Gene3D" id="3.30.460.10">
    <property type="entry name" value="Beta Polymerase, domain 2"/>
    <property type="match status" value="1"/>
</dbReference>
<dbReference type="SUPFAM" id="SSF81891">
    <property type="entry name" value="Poly A polymerase C-terminal region-like"/>
    <property type="match status" value="1"/>
</dbReference>
<keyword evidence="5" id="KW-0479">Metal-binding</keyword>
<dbReference type="OrthoDB" id="9805698at2"/>
<keyword evidence="8 9" id="KW-0694">RNA-binding</keyword>
<proteinExistence type="inferred from homology"/>
<dbReference type="GO" id="GO:0004810">
    <property type="term" value="F:CCA tRNA nucleotidyltransferase activity"/>
    <property type="evidence" value="ECO:0007669"/>
    <property type="project" value="UniProtKB-EC"/>
</dbReference>
<dbReference type="GO" id="GO:0000166">
    <property type="term" value="F:nucleotide binding"/>
    <property type="evidence" value="ECO:0007669"/>
    <property type="project" value="UniProtKB-KW"/>
</dbReference>
<evidence type="ECO:0000313" key="14">
    <source>
        <dbReference type="EMBL" id="AYE34351.1"/>
    </source>
</evidence>
<name>A0A9N7PL94_CLOSE</name>